<dbReference type="Pfam" id="PF13370">
    <property type="entry name" value="Fer4_13"/>
    <property type="match status" value="1"/>
</dbReference>
<protein>
    <submittedName>
        <fullName evidence="8">Ferredoxin</fullName>
    </submittedName>
</protein>
<keyword evidence="7" id="KW-0003">3Fe-4S</keyword>
<evidence type="ECO:0000256" key="5">
    <source>
        <dbReference type="ARBA" id="ARBA00023004"/>
    </source>
</evidence>
<sequence length="64" mass="6889">MRVILDTGKCALHGECLVAAPEVFDIRDDEQTAVVLDPEPSEHLRANISDAALMCPVSAIRVEG</sequence>
<dbReference type="PANTHER" id="PTHR36923">
    <property type="entry name" value="FERREDOXIN"/>
    <property type="match status" value="1"/>
</dbReference>
<evidence type="ECO:0000256" key="4">
    <source>
        <dbReference type="ARBA" id="ARBA00022982"/>
    </source>
</evidence>
<gene>
    <name evidence="8" type="ORF">A5630_11525</name>
</gene>
<evidence type="ECO:0000313" key="8">
    <source>
        <dbReference type="EMBL" id="OBJ46440.1"/>
    </source>
</evidence>
<keyword evidence="6" id="KW-0411">Iron-sulfur</keyword>
<evidence type="ECO:0000256" key="1">
    <source>
        <dbReference type="ARBA" id="ARBA00001927"/>
    </source>
</evidence>
<dbReference type="GO" id="GO:0051538">
    <property type="term" value="F:3 iron, 4 sulfur cluster binding"/>
    <property type="evidence" value="ECO:0007669"/>
    <property type="project" value="UniProtKB-KW"/>
</dbReference>
<evidence type="ECO:0000256" key="3">
    <source>
        <dbReference type="ARBA" id="ARBA00022723"/>
    </source>
</evidence>
<dbReference type="RefSeq" id="WP_064978699.1">
    <property type="nucleotide sequence ID" value="NZ_LZLC01000017.1"/>
</dbReference>
<keyword evidence="4" id="KW-0249">Electron transport</keyword>
<organism evidence="8 9">
    <name type="scientific">Mycolicibacterium mucogenicum</name>
    <name type="common">Mycobacterium mucogenicum</name>
    <dbReference type="NCBI Taxonomy" id="56689"/>
    <lineage>
        <taxon>Bacteria</taxon>
        <taxon>Bacillati</taxon>
        <taxon>Actinomycetota</taxon>
        <taxon>Actinomycetes</taxon>
        <taxon>Mycobacteriales</taxon>
        <taxon>Mycobacteriaceae</taxon>
        <taxon>Mycolicibacterium</taxon>
    </lineage>
</organism>
<keyword evidence="5" id="KW-0408">Iron</keyword>
<comment type="caution">
    <text evidence="8">The sequence shown here is derived from an EMBL/GenBank/DDBJ whole genome shotgun (WGS) entry which is preliminary data.</text>
</comment>
<keyword evidence="2" id="KW-0813">Transport</keyword>
<keyword evidence="3" id="KW-0479">Metal-binding</keyword>
<evidence type="ECO:0000313" key="9">
    <source>
        <dbReference type="Proteomes" id="UP000093898"/>
    </source>
</evidence>
<dbReference type="AlphaFoldDB" id="A0A1A3HED0"/>
<evidence type="ECO:0000256" key="2">
    <source>
        <dbReference type="ARBA" id="ARBA00022448"/>
    </source>
</evidence>
<dbReference type="PANTHER" id="PTHR36923:SF3">
    <property type="entry name" value="FERREDOXIN"/>
    <property type="match status" value="1"/>
</dbReference>
<comment type="cofactor">
    <cofactor evidence="1">
        <name>[3Fe-4S] cluster</name>
        <dbReference type="ChEBI" id="CHEBI:21137"/>
    </cofactor>
</comment>
<accession>A0A1A3HED0</accession>
<dbReference type="EMBL" id="LZLC01000017">
    <property type="protein sequence ID" value="OBJ46440.1"/>
    <property type="molecule type" value="Genomic_DNA"/>
</dbReference>
<dbReference type="OrthoDB" id="9803319at2"/>
<dbReference type="Proteomes" id="UP000093898">
    <property type="component" value="Unassembled WGS sequence"/>
</dbReference>
<name>A0A1A3HED0_MYCMU</name>
<dbReference type="InterPro" id="IPR051269">
    <property type="entry name" value="Fe-S_cluster_ET"/>
</dbReference>
<proteinExistence type="predicted"/>
<evidence type="ECO:0000256" key="6">
    <source>
        <dbReference type="ARBA" id="ARBA00023014"/>
    </source>
</evidence>
<dbReference type="GO" id="GO:0046872">
    <property type="term" value="F:metal ion binding"/>
    <property type="evidence" value="ECO:0007669"/>
    <property type="project" value="UniProtKB-KW"/>
</dbReference>
<dbReference type="Gene3D" id="3.30.70.20">
    <property type="match status" value="1"/>
</dbReference>
<reference evidence="8 9" key="1">
    <citation type="submission" date="2016-06" db="EMBL/GenBank/DDBJ databases">
        <authorList>
            <person name="Kjaerup R.B."/>
            <person name="Dalgaard T.S."/>
            <person name="Juul-Madsen H.R."/>
        </authorList>
    </citation>
    <scope>NUCLEOTIDE SEQUENCE [LARGE SCALE GENOMIC DNA]</scope>
    <source>
        <strain evidence="8 9">1127319.6</strain>
    </source>
</reference>
<evidence type="ECO:0000256" key="7">
    <source>
        <dbReference type="ARBA" id="ARBA00023291"/>
    </source>
</evidence>
<dbReference type="SUPFAM" id="SSF54862">
    <property type="entry name" value="4Fe-4S ferredoxins"/>
    <property type="match status" value="1"/>
</dbReference>